<evidence type="ECO:0000256" key="14">
    <source>
        <dbReference type="ARBA" id="ARBA00023128"/>
    </source>
</evidence>
<dbReference type="GO" id="GO:0003954">
    <property type="term" value="F:NADH dehydrogenase activity"/>
    <property type="evidence" value="ECO:0007669"/>
    <property type="project" value="TreeGrafter"/>
</dbReference>
<keyword evidence="6 17" id="KW-0813">Transport</keyword>
<dbReference type="Pfam" id="PF00361">
    <property type="entry name" value="Proton_antipo_M"/>
    <property type="match status" value="1"/>
</dbReference>
<reference evidence="20" key="1">
    <citation type="submission" date="2013-07" db="EMBL/GenBank/DDBJ databases">
        <title>The comparative mitochondrial genomes from Braconidae subfamilies and the phylogeny of the Hymenoptera.</title>
        <authorList>
            <person name="Li Q."/>
            <person name="Wei S.J."/>
            <person name="Chen X.X."/>
        </authorList>
    </citation>
    <scope>NUCLEOTIDE SEQUENCE</scope>
</reference>
<evidence type="ECO:0000256" key="6">
    <source>
        <dbReference type="ARBA" id="ARBA00022448"/>
    </source>
</evidence>
<feature type="domain" description="NADH:quinone oxidoreductase/Mrp antiporter transmembrane" evidence="18">
    <location>
        <begin position="109"/>
        <end position="394"/>
    </location>
</feature>
<feature type="transmembrane region" description="Helical" evidence="17">
    <location>
        <begin position="249"/>
        <end position="270"/>
    </location>
</feature>
<keyword evidence="8 17" id="KW-0812">Transmembrane</keyword>
<feature type="transmembrane region" description="Helical" evidence="17">
    <location>
        <begin position="185"/>
        <end position="204"/>
    </location>
</feature>
<feature type="transmembrane region" description="Helical" evidence="17">
    <location>
        <begin position="60"/>
        <end position="77"/>
    </location>
</feature>
<keyword evidence="11 17" id="KW-1133">Transmembrane helix</keyword>
<feature type="transmembrane region" description="Helical" evidence="17">
    <location>
        <begin position="277"/>
        <end position="300"/>
    </location>
</feature>
<protein>
    <recommendedName>
        <fullName evidence="5 17">NADH-ubiquinone oxidoreductase chain 4</fullName>
        <ecNumber evidence="4 17">7.1.1.2</ecNumber>
    </recommendedName>
</protein>
<evidence type="ECO:0000256" key="13">
    <source>
        <dbReference type="ARBA" id="ARBA00023075"/>
    </source>
</evidence>
<feature type="transmembrane region" description="Helical" evidence="17">
    <location>
        <begin position="89"/>
        <end position="106"/>
    </location>
</feature>
<keyword evidence="10 17" id="KW-0249">Electron transport</keyword>
<evidence type="ECO:0000256" key="2">
    <source>
        <dbReference type="ARBA" id="ARBA00004225"/>
    </source>
</evidence>
<dbReference type="Pfam" id="PF01059">
    <property type="entry name" value="Oxidored_q5_N"/>
    <property type="match status" value="1"/>
</dbReference>
<keyword evidence="14 17" id="KW-0496">Mitochondrion</keyword>
<sequence>MMKFIFFFMSLMLMILINMNKSKLLIQNYLFIITFIMIMNLNLKNFLGSKIYYMYGMDKISFFLIILTFWIISLCLISNNNFLFNKSKMNFWMLMILLSLILLLSFSIMNMFLFYIFFESSLIPLILLIMGWGMQIDRIQASMYMLFYTLFGSLPLLIMLFYLYMNLSNNSFIILILNNNLNLNNFILYLATIMAFLIKLPMYFTHLWLPKAHVEAPISGSMILASIMLKLGTYGLYRLMPIFNFMNNSFNYIFISISLMGSIYSSLICLTQTDMKIIVAYSSIVHMNMLLASLLTLNYWSLNGSFFMMLAHGLCSSSMFCLVNFNYERIHSRNLMMNKGFINIFPSLSLWWFLICSSNFSSPPSLNLFSEIFLINGLISWMYLNMIFIFLITFFSTCYSIYLFSYSQHGKLFSNTLIMKFINIREFIILILHWLPLNILFVNLNLLN</sequence>
<keyword evidence="12 17" id="KW-0520">NAD</keyword>
<dbReference type="GO" id="GO:0048039">
    <property type="term" value="F:ubiquinone binding"/>
    <property type="evidence" value="ECO:0007669"/>
    <property type="project" value="TreeGrafter"/>
</dbReference>
<evidence type="ECO:0000256" key="17">
    <source>
        <dbReference type="RuleBase" id="RU003297"/>
    </source>
</evidence>
<feature type="transmembrane region" description="Helical" evidence="17">
    <location>
        <begin position="29"/>
        <end position="48"/>
    </location>
</feature>
<comment type="similarity">
    <text evidence="3 17">Belongs to the complex I subunit 4 family.</text>
</comment>
<evidence type="ECO:0000256" key="7">
    <source>
        <dbReference type="ARBA" id="ARBA00022660"/>
    </source>
</evidence>
<evidence type="ECO:0000259" key="19">
    <source>
        <dbReference type="Pfam" id="PF01059"/>
    </source>
</evidence>
<dbReference type="AlphaFoldDB" id="A0A0A6ZKU4"/>
<comment type="catalytic activity">
    <reaction evidence="16 17">
        <text>a ubiquinone + NADH + 5 H(+)(in) = a ubiquinol + NAD(+) + 4 H(+)(out)</text>
        <dbReference type="Rhea" id="RHEA:29091"/>
        <dbReference type="Rhea" id="RHEA-COMP:9565"/>
        <dbReference type="Rhea" id="RHEA-COMP:9566"/>
        <dbReference type="ChEBI" id="CHEBI:15378"/>
        <dbReference type="ChEBI" id="CHEBI:16389"/>
        <dbReference type="ChEBI" id="CHEBI:17976"/>
        <dbReference type="ChEBI" id="CHEBI:57540"/>
        <dbReference type="ChEBI" id="CHEBI:57945"/>
        <dbReference type="EC" id="7.1.1.2"/>
    </reaction>
</comment>
<keyword evidence="9" id="KW-1278">Translocase</keyword>
<feature type="transmembrane region" description="Helical" evidence="17">
    <location>
        <begin position="381"/>
        <end position="406"/>
    </location>
</feature>
<feature type="transmembrane region" description="Helical" evidence="17">
    <location>
        <begin position="216"/>
        <end position="237"/>
    </location>
</feature>
<evidence type="ECO:0000256" key="16">
    <source>
        <dbReference type="ARBA" id="ARBA00049551"/>
    </source>
</evidence>
<dbReference type="EMBL" id="KF385869">
    <property type="protein sequence ID" value="AHA52483.1"/>
    <property type="molecule type" value="Genomic_DNA"/>
</dbReference>
<feature type="transmembrane region" description="Helical" evidence="17">
    <location>
        <begin position="427"/>
        <end position="447"/>
    </location>
</feature>
<evidence type="ECO:0000256" key="4">
    <source>
        <dbReference type="ARBA" id="ARBA00012944"/>
    </source>
</evidence>
<dbReference type="PANTHER" id="PTHR43507">
    <property type="entry name" value="NADH-UBIQUINONE OXIDOREDUCTASE CHAIN 4"/>
    <property type="match status" value="1"/>
</dbReference>
<evidence type="ECO:0000259" key="18">
    <source>
        <dbReference type="Pfam" id="PF00361"/>
    </source>
</evidence>
<keyword evidence="7 17" id="KW-0679">Respiratory chain</keyword>
<dbReference type="PRINTS" id="PR01437">
    <property type="entry name" value="NUOXDRDTASE4"/>
</dbReference>
<keyword evidence="13 17" id="KW-0830">Ubiquinone</keyword>
<organism evidence="20">
    <name type="scientific">Capitonius sp. QL-2013</name>
    <dbReference type="NCBI Taxonomy" id="1421593"/>
    <lineage>
        <taxon>Eukaryota</taxon>
        <taxon>Metazoa</taxon>
        <taxon>Ecdysozoa</taxon>
        <taxon>Arthropoda</taxon>
        <taxon>Hexapoda</taxon>
        <taxon>Insecta</taxon>
        <taxon>Pterygota</taxon>
        <taxon>Neoptera</taxon>
        <taxon>Endopterygota</taxon>
        <taxon>Hymenoptera</taxon>
        <taxon>Apocrita</taxon>
        <taxon>Ichneumonoidea</taxon>
        <taxon>Braconidae</taxon>
        <taxon>Cenocoeliinae</taxon>
        <taxon>Capitonius</taxon>
    </lineage>
</organism>
<evidence type="ECO:0000256" key="15">
    <source>
        <dbReference type="ARBA" id="ARBA00023136"/>
    </source>
</evidence>
<evidence type="ECO:0000313" key="20">
    <source>
        <dbReference type="EMBL" id="AHA52483.1"/>
    </source>
</evidence>
<dbReference type="GO" id="GO:0042773">
    <property type="term" value="P:ATP synthesis coupled electron transport"/>
    <property type="evidence" value="ECO:0007669"/>
    <property type="project" value="InterPro"/>
</dbReference>
<dbReference type="InterPro" id="IPR000260">
    <property type="entry name" value="NADH4_N"/>
</dbReference>
<geneLocation type="mitochondrion" evidence="20"/>
<evidence type="ECO:0000256" key="11">
    <source>
        <dbReference type="ARBA" id="ARBA00022989"/>
    </source>
</evidence>
<evidence type="ECO:0000256" key="10">
    <source>
        <dbReference type="ARBA" id="ARBA00022982"/>
    </source>
</evidence>
<dbReference type="GO" id="GO:0015990">
    <property type="term" value="P:electron transport coupled proton transport"/>
    <property type="evidence" value="ECO:0007669"/>
    <property type="project" value="TreeGrafter"/>
</dbReference>
<accession>A0A0A6ZKU4</accession>
<evidence type="ECO:0000256" key="8">
    <source>
        <dbReference type="ARBA" id="ARBA00022692"/>
    </source>
</evidence>
<evidence type="ECO:0000256" key="9">
    <source>
        <dbReference type="ARBA" id="ARBA00022967"/>
    </source>
</evidence>
<dbReference type="PANTHER" id="PTHR43507:SF20">
    <property type="entry name" value="NADH-UBIQUINONE OXIDOREDUCTASE CHAIN 4"/>
    <property type="match status" value="1"/>
</dbReference>
<evidence type="ECO:0000256" key="12">
    <source>
        <dbReference type="ARBA" id="ARBA00023027"/>
    </source>
</evidence>
<evidence type="ECO:0000256" key="5">
    <source>
        <dbReference type="ARBA" id="ARBA00021006"/>
    </source>
</evidence>
<evidence type="ECO:0000256" key="3">
    <source>
        <dbReference type="ARBA" id="ARBA00009025"/>
    </source>
</evidence>
<dbReference type="InterPro" id="IPR003918">
    <property type="entry name" value="NADH_UbQ_OxRdtase"/>
</dbReference>
<feature type="transmembrane region" description="Helical" evidence="17">
    <location>
        <begin position="306"/>
        <end position="328"/>
    </location>
</feature>
<feature type="transmembrane region" description="Helical" evidence="17">
    <location>
        <begin position="340"/>
        <end position="361"/>
    </location>
</feature>
<comment type="function">
    <text evidence="17">Core subunit of the mitochondrial membrane respiratory chain NADH dehydrogenase (Complex I) which catalyzes electron transfer from NADH through the respiratory chain, using ubiquinone as an electron acceptor. Essential for the catalytic activity and assembly of complex I.</text>
</comment>
<comment type="subcellular location">
    <subcellularLocation>
        <location evidence="2 17">Mitochondrion membrane</location>
        <topology evidence="2 17">Multi-pass membrane protein</topology>
    </subcellularLocation>
</comment>
<gene>
    <name evidence="20" type="primary">ND4</name>
</gene>
<dbReference type="GO" id="GO:0031966">
    <property type="term" value="C:mitochondrial membrane"/>
    <property type="evidence" value="ECO:0007669"/>
    <property type="project" value="UniProtKB-SubCell"/>
</dbReference>
<dbReference type="EC" id="7.1.1.2" evidence="4 17"/>
<feature type="domain" description="NADH:ubiquinone oxidoreductase chain 4 N-terminal" evidence="19">
    <location>
        <begin position="1"/>
        <end position="104"/>
    </location>
</feature>
<dbReference type="InterPro" id="IPR001750">
    <property type="entry name" value="ND/Mrp_TM"/>
</dbReference>
<proteinExistence type="inferred from homology"/>
<name>A0A0A6ZKU4_9HYME</name>
<feature type="transmembrane region" description="Helical" evidence="17">
    <location>
        <begin position="145"/>
        <end position="165"/>
    </location>
</feature>
<feature type="transmembrane region" description="Helical" evidence="17">
    <location>
        <begin position="112"/>
        <end position="133"/>
    </location>
</feature>
<evidence type="ECO:0000256" key="1">
    <source>
        <dbReference type="ARBA" id="ARBA00003257"/>
    </source>
</evidence>
<comment type="function">
    <text evidence="1">Core subunit of the mitochondrial membrane respiratory chain NADH dehydrogenase (Complex I) that is believed to belong to the minimal assembly required for catalysis. Complex I functions in the transfer of electrons from NADH to the respiratory chain. The immediate electron acceptor for the enzyme is believed to be ubiquinone.</text>
</comment>
<dbReference type="GO" id="GO:0008137">
    <property type="term" value="F:NADH dehydrogenase (ubiquinone) activity"/>
    <property type="evidence" value="ECO:0007669"/>
    <property type="project" value="UniProtKB-UniRule"/>
</dbReference>
<keyword evidence="15 17" id="KW-0472">Membrane</keyword>